<dbReference type="PANTHER" id="PTHR43377">
    <property type="entry name" value="BILIVERDIN REDUCTASE A"/>
    <property type="match status" value="1"/>
</dbReference>
<organism evidence="4 5">
    <name type="scientific">Acetobacter pomorum DM001</name>
    <dbReference type="NCBI Taxonomy" id="945681"/>
    <lineage>
        <taxon>Bacteria</taxon>
        <taxon>Pseudomonadati</taxon>
        <taxon>Pseudomonadota</taxon>
        <taxon>Alphaproteobacteria</taxon>
        <taxon>Acetobacterales</taxon>
        <taxon>Acetobacteraceae</taxon>
        <taxon>Acetobacter</taxon>
    </lineage>
</organism>
<dbReference type="Proteomes" id="UP000018454">
    <property type="component" value="Unassembled WGS sequence"/>
</dbReference>
<dbReference type="EMBL" id="AEUP01000004">
    <property type="protein sequence ID" value="EGE48811.1"/>
    <property type="molecule type" value="Genomic_DNA"/>
</dbReference>
<evidence type="ECO:0000259" key="3">
    <source>
        <dbReference type="Pfam" id="PF22725"/>
    </source>
</evidence>
<feature type="signal peptide" evidence="1">
    <location>
        <begin position="1"/>
        <end position="23"/>
    </location>
</feature>
<accession>F1YQC6</accession>
<dbReference type="SUPFAM" id="SSF55347">
    <property type="entry name" value="Glyceraldehyde-3-phosphate dehydrogenase-like, C-terminal domain"/>
    <property type="match status" value="1"/>
</dbReference>
<feature type="domain" description="GFO/IDH/MocA-like oxidoreductase" evidence="3">
    <location>
        <begin position="225"/>
        <end position="301"/>
    </location>
</feature>
<dbReference type="Pfam" id="PF01408">
    <property type="entry name" value="GFO_IDH_MocA"/>
    <property type="match status" value="1"/>
</dbReference>
<dbReference type="PANTHER" id="PTHR43377:SF1">
    <property type="entry name" value="BILIVERDIN REDUCTASE A"/>
    <property type="match status" value="1"/>
</dbReference>
<dbReference type="InterPro" id="IPR000683">
    <property type="entry name" value="Gfo/Idh/MocA-like_OxRdtase_N"/>
</dbReference>
<proteinExistence type="predicted"/>
<dbReference type="GO" id="GO:0000166">
    <property type="term" value="F:nucleotide binding"/>
    <property type="evidence" value="ECO:0007669"/>
    <property type="project" value="InterPro"/>
</dbReference>
<dbReference type="Pfam" id="PF22725">
    <property type="entry name" value="GFO_IDH_MocA_C3"/>
    <property type="match status" value="1"/>
</dbReference>
<feature type="chain" id="PRO_5003272113" evidence="1">
    <location>
        <begin position="24"/>
        <end position="394"/>
    </location>
</feature>
<dbReference type="AlphaFoldDB" id="F1YQC6"/>
<keyword evidence="1" id="KW-0732">Signal</keyword>
<comment type="caution">
    <text evidence="4">The sequence shown here is derived from an EMBL/GenBank/DDBJ whole genome shotgun (WGS) entry which is preliminary data.</text>
</comment>
<dbReference type="InterPro" id="IPR051450">
    <property type="entry name" value="Gfo/Idh/MocA_Oxidoreductases"/>
</dbReference>
<evidence type="ECO:0000313" key="5">
    <source>
        <dbReference type="Proteomes" id="UP000018454"/>
    </source>
</evidence>
<feature type="domain" description="Gfo/Idh/MocA-like oxidoreductase N-terminal" evidence="2">
    <location>
        <begin position="73"/>
        <end position="189"/>
    </location>
</feature>
<dbReference type="InterPro" id="IPR055170">
    <property type="entry name" value="GFO_IDH_MocA-like_dom"/>
</dbReference>
<reference evidence="4 5" key="1">
    <citation type="journal article" date="2011" name="Science">
        <title>Drosophila microbiome modulates host developmental and metabolic homeostasis via insulin signaling.</title>
        <authorList>
            <person name="Shin S.C."/>
            <person name="Kim S.H."/>
            <person name="You H."/>
            <person name="Kim B."/>
            <person name="Kim A.C."/>
            <person name="Lee K.A."/>
            <person name="Yoon J.H."/>
            <person name="Ryu J.H."/>
            <person name="Lee W.J."/>
        </authorList>
    </citation>
    <scope>NUCLEOTIDE SEQUENCE [LARGE SCALE GENOMIC DNA]</scope>
    <source>
        <strain evidence="4 5">DM001</strain>
    </source>
</reference>
<dbReference type="InterPro" id="IPR036291">
    <property type="entry name" value="NAD(P)-bd_dom_sf"/>
</dbReference>
<evidence type="ECO:0000256" key="1">
    <source>
        <dbReference type="SAM" id="SignalP"/>
    </source>
</evidence>
<dbReference type="Gene3D" id="3.30.360.10">
    <property type="entry name" value="Dihydrodipicolinate Reductase, domain 2"/>
    <property type="match status" value="1"/>
</dbReference>
<evidence type="ECO:0000259" key="2">
    <source>
        <dbReference type="Pfam" id="PF01408"/>
    </source>
</evidence>
<dbReference type="Gene3D" id="3.40.50.720">
    <property type="entry name" value="NAD(P)-binding Rossmann-like Domain"/>
    <property type="match status" value="1"/>
</dbReference>
<gene>
    <name evidence="4" type="primary">afr</name>
    <name evidence="4" type="ORF">APO_0090</name>
</gene>
<protein>
    <submittedName>
        <fullName evidence="4">1,5-anhydro-D-fructose reductase</fullName>
    </submittedName>
</protein>
<name>F1YQC6_9PROT</name>
<evidence type="ECO:0000313" key="4">
    <source>
        <dbReference type="EMBL" id="EGE48811.1"/>
    </source>
</evidence>
<sequence>MPPRQAGCNRCAALFAFHTCCMAATPRCTWPNCISLRQGCLLLRALAFGYGGATPACSLVGHKKKADFMAETLKVGVIGAGHFGRFHALKVRHVARETLVGLFDPDNKRAALVAKEAGCPVMQDVDTLLAACDAVVVAAPAEFHFELAVQALRAGKHVLVEKPIAATLEQADFLVTLAHESGLVCQVGHLLRYSAEHDAITQRITRPLYIEATRIAPYKPRGTDVSVILDLMIHDLDLVLAIVDSPIAQVDALGAAVSSAHEDIANARVRFENGCVATITASRISLKTERRMRLFSEEGYLSADFVKRELTMIGRDRGLPLPGTGGFRREHITWKEHDSLMAEHEAFVAACLDGAPVVVDANAGRRALAAALAVADGIAESRRRMELSGLIQAE</sequence>
<dbReference type="SUPFAM" id="SSF51735">
    <property type="entry name" value="NAD(P)-binding Rossmann-fold domains"/>
    <property type="match status" value="1"/>
</dbReference>